<dbReference type="PANTHER" id="PTHR24070">
    <property type="entry name" value="RAS, DI-RAS, AND RHEB FAMILY MEMBERS OF SMALL GTPASE SUPERFAMILY"/>
    <property type="match status" value="1"/>
</dbReference>
<dbReference type="Pfam" id="PF00071">
    <property type="entry name" value="Ras"/>
    <property type="match status" value="1"/>
</dbReference>
<sequence length="325" mass="36249">MEDEAPKRCHTDIDRLTQRTESARTIAEKMKLKDIKETYGLIEAGNSPALNLVVTHATPASFDGPSSPISKLANRLLRVESFGFDDTGKVCAAHCIDKSQSLQVEDQTFKISFMGGSYSKKAVDIVPLRKIVLLGAADVGKTSIARQLVERKIPETHHHTVQAIYTRAINRGGTEYVLSLLDTEPQDELSIFHAMYSMGTYCFLVVFAVNNRSSFELVKQIYKNIQENTVCVPIVLVGNKSDLPNREVSQEEADELANSWFCKYVETTALNYSNIRKLIDLAMDEIEGPLETKDPGVRRCSSIQELTHVPVAEMAESEGYRCVIQ</sequence>
<organism evidence="3">
    <name type="scientific">Peranema trichophorum</name>
    <dbReference type="NCBI Taxonomy" id="56466"/>
    <lineage>
        <taxon>Eukaryota</taxon>
        <taxon>Discoba</taxon>
        <taxon>Euglenozoa</taxon>
        <taxon>Euglenida</taxon>
        <taxon>Spirocuta</taxon>
        <taxon>Heteronematina</taxon>
        <taxon>Heteronematales</taxon>
        <taxon>Peranemidae</taxon>
        <taxon>Peranema</taxon>
    </lineage>
</organism>
<dbReference type="NCBIfam" id="TIGR00231">
    <property type="entry name" value="small_GTP"/>
    <property type="match status" value="1"/>
</dbReference>
<dbReference type="SMART" id="SM00173">
    <property type="entry name" value="RAS"/>
    <property type="match status" value="1"/>
</dbReference>
<gene>
    <name evidence="3" type="primary">RHEB</name>
</gene>
<evidence type="ECO:0000313" key="3">
    <source>
        <dbReference type="EMBL" id="AVV26986.1"/>
    </source>
</evidence>
<accession>A0A2R4IKW6</accession>
<dbReference type="GO" id="GO:0016020">
    <property type="term" value="C:membrane"/>
    <property type="evidence" value="ECO:0007669"/>
    <property type="project" value="InterPro"/>
</dbReference>
<dbReference type="InterPro" id="IPR005225">
    <property type="entry name" value="Small_GTP-bd"/>
</dbReference>
<dbReference type="InterPro" id="IPR001806">
    <property type="entry name" value="Small_GTPase"/>
</dbReference>
<name>A0A2R4IKW6_9EUGL</name>
<dbReference type="PROSITE" id="PS51421">
    <property type="entry name" value="RAS"/>
    <property type="match status" value="1"/>
</dbReference>
<dbReference type="GO" id="GO:0003924">
    <property type="term" value="F:GTPase activity"/>
    <property type="evidence" value="ECO:0007669"/>
    <property type="project" value="InterPro"/>
</dbReference>
<keyword evidence="1" id="KW-0547">Nucleotide-binding</keyword>
<proteinExistence type="evidence at transcript level"/>
<dbReference type="SUPFAM" id="SSF52540">
    <property type="entry name" value="P-loop containing nucleoside triphosphate hydrolases"/>
    <property type="match status" value="1"/>
</dbReference>
<evidence type="ECO:0000256" key="1">
    <source>
        <dbReference type="ARBA" id="ARBA00022741"/>
    </source>
</evidence>
<dbReference type="EMBL" id="MG702362">
    <property type="protein sequence ID" value="AVV26986.1"/>
    <property type="molecule type" value="mRNA"/>
</dbReference>
<dbReference type="PROSITE" id="PS51419">
    <property type="entry name" value="RAB"/>
    <property type="match status" value="1"/>
</dbReference>
<dbReference type="GO" id="GO:0007165">
    <property type="term" value="P:signal transduction"/>
    <property type="evidence" value="ECO:0007669"/>
    <property type="project" value="InterPro"/>
</dbReference>
<keyword evidence="2" id="KW-0342">GTP-binding</keyword>
<dbReference type="PROSITE" id="PS51420">
    <property type="entry name" value="RHO"/>
    <property type="match status" value="1"/>
</dbReference>
<dbReference type="AlphaFoldDB" id="A0A2R4IKW6"/>
<dbReference type="SMART" id="SM00174">
    <property type="entry name" value="RHO"/>
    <property type="match status" value="1"/>
</dbReference>
<dbReference type="InterPro" id="IPR027417">
    <property type="entry name" value="P-loop_NTPase"/>
</dbReference>
<dbReference type="Gene3D" id="3.40.50.300">
    <property type="entry name" value="P-loop containing nucleotide triphosphate hydrolases"/>
    <property type="match status" value="1"/>
</dbReference>
<protein>
    <submittedName>
        <fullName evidence="3">GTP-binding protein Rheb isoform 3</fullName>
    </submittedName>
</protein>
<dbReference type="GO" id="GO:0005525">
    <property type="term" value="F:GTP binding"/>
    <property type="evidence" value="ECO:0007669"/>
    <property type="project" value="UniProtKB-KW"/>
</dbReference>
<dbReference type="PRINTS" id="PR00449">
    <property type="entry name" value="RASTRNSFRMNG"/>
</dbReference>
<reference evidence="3" key="1">
    <citation type="journal article" date="2018" name="Sci. Rep.">
        <title>Extensive molecular tinkering in the evolution of the membrane attachment mode of the Rheb GTPase.</title>
        <authorList>
            <person name="Zahonova K."/>
            <person name="Petrzelkova R."/>
            <person name="Valach M."/>
            <person name="Yazaki E."/>
            <person name="Tikhonenkov D.V."/>
            <person name="Butenko A."/>
            <person name="Janouskovec J."/>
            <person name="Hrda S."/>
            <person name="Klimes V."/>
            <person name="Burger G."/>
            <person name="Inagaki Y."/>
            <person name="Keeling P.J."/>
            <person name="Hampl V."/>
            <person name="Flegontov P."/>
            <person name="Yurchenko V."/>
            <person name="Elias M."/>
        </authorList>
    </citation>
    <scope>NUCLEOTIDE SEQUENCE</scope>
</reference>
<dbReference type="InterPro" id="IPR020849">
    <property type="entry name" value="Small_GTPase_Ras-type"/>
</dbReference>
<dbReference type="SMART" id="SM00175">
    <property type="entry name" value="RAB"/>
    <property type="match status" value="1"/>
</dbReference>
<evidence type="ECO:0000256" key="2">
    <source>
        <dbReference type="ARBA" id="ARBA00023134"/>
    </source>
</evidence>